<comment type="caution">
    <text evidence="1">The sequence shown here is derived from an EMBL/GenBank/DDBJ whole genome shotgun (WGS) entry which is preliminary data.</text>
</comment>
<keyword evidence="2" id="KW-1185">Reference proteome</keyword>
<accession>A0ACC0IYC1</accession>
<dbReference type="Proteomes" id="UP001060215">
    <property type="component" value="Chromosome 1"/>
</dbReference>
<evidence type="ECO:0000313" key="1">
    <source>
        <dbReference type="EMBL" id="KAI8030917.1"/>
    </source>
</evidence>
<gene>
    <name evidence="1" type="ORF">LOK49_LG01G00398</name>
</gene>
<organism evidence="1 2">
    <name type="scientific">Camellia lanceoleosa</name>
    <dbReference type="NCBI Taxonomy" id="1840588"/>
    <lineage>
        <taxon>Eukaryota</taxon>
        <taxon>Viridiplantae</taxon>
        <taxon>Streptophyta</taxon>
        <taxon>Embryophyta</taxon>
        <taxon>Tracheophyta</taxon>
        <taxon>Spermatophyta</taxon>
        <taxon>Magnoliopsida</taxon>
        <taxon>eudicotyledons</taxon>
        <taxon>Gunneridae</taxon>
        <taxon>Pentapetalae</taxon>
        <taxon>asterids</taxon>
        <taxon>Ericales</taxon>
        <taxon>Theaceae</taxon>
        <taxon>Camellia</taxon>
    </lineage>
</organism>
<protein>
    <submittedName>
        <fullName evidence="1">Topless-related protein 4</fullName>
    </submittedName>
</protein>
<reference evidence="1 2" key="1">
    <citation type="journal article" date="2022" name="Plant J.">
        <title>Chromosome-level genome of Camellia lanceoleosa provides a valuable resource for understanding genome evolution and self-incompatibility.</title>
        <authorList>
            <person name="Gong W."/>
            <person name="Xiao S."/>
            <person name="Wang L."/>
            <person name="Liao Z."/>
            <person name="Chang Y."/>
            <person name="Mo W."/>
            <person name="Hu G."/>
            <person name="Li W."/>
            <person name="Zhao G."/>
            <person name="Zhu H."/>
            <person name="Hu X."/>
            <person name="Ji K."/>
            <person name="Xiang X."/>
            <person name="Song Q."/>
            <person name="Yuan D."/>
            <person name="Jin S."/>
            <person name="Zhang L."/>
        </authorList>
    </citation>
    <scope>NUCLEOTIDE SEQUENCE [LARGE SCALE GENOMIC DNA]</scope>
    <source>
        <strain evidence="1">SQ_2022a</strain>
    </source>
</reference>
<proteinExistence type="predicted"/>
<sequence length="317" mass="35363">MGCHLVTICDAINPNSKCWRKDVLQGVVSPAEADKICKIPVAFEDHEDCLIWHHDPKGSYSFIFSTGIDGRIKAWLYDNLGSRTDYDAPGHSFITMAYSADGTRLFSCGTSKEGESYIVKWNKSEGAIKRTYQGLRKRGWITGNNQIASLLDLLPIFLEKCLGVSVRLLRSIESRALDASRMAFESAAKAPIIGTFCASSLAAGTNVGVADRNALAIPMITLGSKPQLSYGKDSRIPYLTSIFENIEKCQKNKENRFELKVLHTAGSKAFRKVQYDEDTNYKGFDSETRMEKSLDLLICITRHTLVRKALRMNNVND</sequence>
<name>A0ACC0IYC1_9ERIC</name>
<dbReference type="EMBL" id="CM045758">
    <property type="protein sequence ID" value="KAI8030917.1"/>
    <property type="molecule type" value="Genomic_DNA"/>
</dbReference>
<evidence type="ECO:0000313" key="2">
    <source>
        <dbReference type="Proteomes" id="UP001060215"/>
    </source>
</evidence>